<evidence type="ECO:0000313" key="4">
    <source>
        <dbReference type="Proteomes" id="UP000663832"/>
    </source>
</evidence>
<evidence type="ECO:0000313" key="3">
    <source>
        <dbReference type="EMBL" id="CAF1444469.1"/>
    </source>
</evidence>
<evidence type="ECO:0000313" key="2">
    <source>
        <dbReference type="EMBL" id="CAF1209663.1"/>
    </source>
</evidence>
<evidence type="ECO:0000256" key="1">
    <source>
        <dbReference type="SAM" id="MobiDB-lite"/>
    </source>
</evidence>
<evidence type="ECO:0000313" key="5">
    <source>
        <dbReference type="Proteomes" id="UP000663877"/>
    </source>
</evidence>
<organism evidence="2 5">
    <name type="scientific">Adineta steineri</name>
    <dbReference type="NCBI Taxonomy" id="433720"/>
    <lineage>
        <taxon>Eukaryota</taxon>
        <taxon>Metazoa</taxon>
        <taxon>Spiralia</taxon>
        <taxon>Gnathifera</taxon>
        <taxon>Rotifera</taxon>
        <taxon>Eurotatoria</taxon>
        <taxon>Bdelloidea</taxon>
        <taxon>Adinetida</taxon>
        <taxon>Adinetidae</taxon>
        <taxon>Adineta</taxon>
    </lineage>
</organism>
<dbReference type="OrthoDB" id="10521692at2759"/>
<keyword evidence="4" id="KW-1185">Reference proteome</keyword>
<feature type="region of interest" description="Disordered" evidence="1">
    <location>
        <begin position="44"/>
        <end position="86"/>
    </location>
</feature>
<feature type="compositionally biased region" description="Low complexity" evidence="1">
    <location>
        <begin position="44"/>
        <end position="59"/>
    </location>
</feature>
<proteinExistence type="predicted"/>
<dbReference type="EMBL" id="CAJNOM010000449">
    <property type="protein sequence ID" value="CAF1444469.1"/>
    <property type="molecule type" value="Genomic_DNA"/>
</dbReference>
<reference evidence="2" key="1">
    <citation type="submission" date="2021-02" db="EMBL/GenBank/DDBJ databases">
        <authorList>
            <person name="Nowell W R."/>
        </authorList>
    </citation>
    <scope>NUCLEOTIDE SEQUENCE</scope>
</reference>
<comment type="caution">
    <text evidence="2">The sequence shown here is derived from an EMBL/GenBank/DDBJ whole genome shotgun (WGS) entry which is preliminary data.</text>
</comment>
<dbReference type="Proteomes" id="UP000663877">
    <property type="component" value="Unassembled WGS sequence"/>
</dbReference>
<dbReference type="Proteomes" id="UP000663832">
    <property type="component" value="Unassembled WGS sequence"/>
</dbReference>
<dbReference type="AlphaFoldDB" id="A0A814WSH8"/>
<name>A0A814WSH8_9BILA</name>
<protein>
    <submittedName>
        <fullName evidence="2">Uncharacterized protein</fullName>
    </submittedName>
</protein>
<sequence>MNEFGLQRLCFKLINNTTKQQQQQQQQQRIQILPPLLASPSAINSPINIPPATTTTNSSVISYPESQHHTHSTSNSSKRPRTSTTSVKQITATPKKLFSYTQYDWNFLSTLSPTVLDWLYVINGIQKPVEKFVRKREKRPDAILAYFLIETKSVSILLQSKFYELLTPKTKYLLSHPVC</sequence>
<gene>
    <name evidence="2" type="ORF">BJG266_LOCUS27368</name>
    <name evidence="3" type="ORF">QVE165_LOCUS39862</name>
</gene>
<accession>A0A814WSH8</accession>
<dbReference type="EMBL" id="CAJNOI010000250">
    <property type="protein sequence ID" value="CAF1209663.1"/>
    <property type="molecule type" value="Genomic_DNA"/>
</dbReference>